<evidence type="ECO:0000313" key="1">
    <source>
        <dbReference type="EMBL" id="KAL1140013.1"/>
    </source>
</evidence>
<dbReference type="EMBL" id="JBFDAA010000002">
    <property type="protein sequence ID" value="KAL1140013.1"/>
    <property type="molecule type" value="Genomic_DNA"/>
</dbReference>
<name>A0ABD0YVP2_9HEMI</name>
<reference evidence="1 2" key="1">
    <citation type="submission" date="2024-07" db="EMBL/GenBank/DDBJ databases">
        <title>Chromosome-level genome assembly of the water stick insect Ranatra chinensis (Heteroptera: Nepidae).</title>
        <authorList>
            <person name="Liu X."/>
        </authorList>
    </citation>
    <scope>NUCLEOTIDE SEQUENCE [LARGE SCALE GENOMIC DNA]</scope>
    <source>
        <strain evidence="1">Cailab_2021Rc</strain>
        <tissue evidence="1">Muscle</tissue>
    </source>
</reference>
<keyword evidence="2" id="KW-1185">Reference proteome</keyword>
<dbReference type="AlphaFoldDB" id="A0ABD0YVP2"/>
<sequence length="127" mass="13833">MALQGTNPAERNQRVMLECFPKQIVYSFVRNISGGNSFLKIRGSSQNVEQTSLLGFIRLELYYHQLQLEHAGYTAQHLSGVGMRGEATVRQVPKSLAESTIVDEDEAAIRGRSSGCGGRRAGAAHPG</sequence>
<protein>
    <submittedName>
        <fullName evidence="1">Uncharacterized protein</fullName>
    </submittedName>
</protein>
<proteinExistence type="predicted"/>
<dbReference type="Proteomes" id="UP001558652">
    <property type="component" value="Unassembled WGS sequence"/>
</dbReference>
<accession>A0ABD0YVP2</accession>
<evidence type="ECO:0000313" key="2">
    <source>
        <dbReference type="Proteomes" id="UP001558652"/>
    </source>
</evidence>
<gene>
    <name evidence="1" type="ORF">AAG570_006990</name>
</gene>
<organism evidence="1 2">
    <name type="scientific">Ranatra chinensis</name>
    <dbReference type="NCBI Taxonomy" id="642074"/>
    <lineage>
        <taxon>Eukaryota</taxon>
        <taxon>Metazoa</taxon>
        <taxon>Ecdysozoa</taxon>
        <taxon>Arthropoda</taxon>
        <taxon>Hexapoda</taxon>
        <taxon>Insecta</taxon>
        <taxon>Pterygota</taxon>
        <taxon>Neoptera</taxon>
        <taxon>Paraneoptera</taxon>
        <taxon>Hemiptera</taxon>
        <taxon>Heteroptera</taxon>
        <taxon>Panheteroptera</taxon>
        <taxon>Nepomorpha</taxon>
        <taxon>Nepidae</taxon>
        <taxon>Ranatrinae</taxon>
        <taxon>Ranatra</taxon>
    </lineage>
</organism>
<comment type="caution">
    <text evidence="1">The sequence shown here is derived from an EMBL/GenBank/DDBJ whole genome shotgun (WGS) entry which is preliminary data.</text>
</comment>